<dbReference type="RefSeq" id="WP_182954241.1">
    <property type="nucleotide sequence ID" value="NZ_WNXC01000001.1"/>
</dbReference>
<comment type="caution">
    <text evidence="3">The sequence shown here is derived from an EMBL/GenBank/DDBJ whole genome shotgun (WGS) entry which is preliminary data.</text>
</comment>
<organism evidence="3 4">
    <name type="scientific">Pedobacter gandavensis</name>
    <dbReference type="NCBI Taxonomy" id="2679963"/>
    <lineage>
        <taxon>Bacteria</taxon>
        <taxon>Pseudomonadati</taxon>
        <taxon>Bacteroidota</taxon>
        <taxon>Sphingobacteriia</taxon>
        <taxon>Sphingobacteriales</taxon>
        <taxon>Sphingobacteriaceae</taxon>
        <taxon>Pedobacter</taxon>
    </lineage>
</organism>
<name>A0ABR6ESY8_9SPHI</name>
<dbReference type="EMBL" id="WNXC01000001">
    <property type="protein sequence ID" value="MBB2148373.1"/>
    <property type="molecule type" value="Genomic_DNA"/>
</dbReference>
<keyword evidence="1" id="KW-0732">Signal</keyword>
<proteinExistence type="predicted"/>
<feature type="chain" id="PRO_5046775009" evidence="1">
    <location>
        <begin position="21"/>
        <end position="182"/>
    </location>
</feature>
<sequence length="182" mass="19364">MKRYFAVAAIMIATSCTSNTNQKVALSATADSTAATVADPATPASVKLKDANVQSIYNGYLTLKDALVNSKFEDAKKAAAELKVNLAAEKGCESTAVTAEKMATAKDIAAQRKDFTALSADLIALFKHAAVETGTIYVQHCPMANKGDGGDWLSSEKKIQNPYYGDEMMECGRVVEEIKAAK</sequence>
<dbReference type="PROSITE" id="PS51257">
    <property type="entry name" value="PROKAR_LIPOPROTEIN"/>
    <property type="match status" value="1"/>
</dbReference>
<feature type="domain" description="DUF3347" evidence="2">
    <location>
        <begin position="56"/>
        <end position="131"/>
    </location>
</feature>
<dbReference type="Pfam" id="PF11827">
    <property type="entry name" value="DUF3347"/>
    <property type="match status" value="1"/>
</dbReference>
<feature type="signal peptide" evidence="1">
    <location>
        <begin position="1"/>
        <end position="20"/>
    </location>
</feature>
<reference evidence="3 4" key="1">
    <citation type="submission" date="2019-11" db="EMBL/GenBank/DDBJ databases">
        <title>Description of Pedobacter sp. LMG 31462T.</title>
        <authorList>
            <person name="Carlier A."/>
            <person name="Qi S."/>
            <person name="Vandamme P."/>
        </authorList>
    </citation>
    <scope>NUCLEOTIDE SEQUENCE [LARGE SCALE GENOMIC DNA]</scope>
    <source>
        <strain evidence="3 4">LMG 31462</strain>
    </source>
</reference>
<gene>
    <name evidence="3" type="ORF">GM920_05560</name>
</gene>
<dbReference type="Proteomes" id="UP000636110">
    <property type="component" value="Unassembled WGS sequence"/>
</dbReference>
<accession>A0ABR6ESY8</accession>
<evidence type="ECO:0000259" key="2">
    <source>
        <dbReference type="Pfam" id="PF11827"/>
    </source>
</evidence>
<protein>
    <submittedName>
        <fullName evidence="3">DUF3347 domain-containing protein</fullName>
    </submittedName>
</protein>
<dbReference type="InterPro" id="IPR021782">
    <property type="entry name" value="DUF3347"/>
</dbReference>
<evidence type="ECO:0000256" key="1">
    <source>
        <dbReference type="SAM" id="SignalP"/>
    </source>
</evidence>
<evidence type="ECO:0000313" key="3">
    <source>
        <dbReference type="EMBL" id="MBB2148373.1"/>
    </source>
</evidence>
<keyword evidence="4" id="KW-1185">Reference proteome</keyword>
<evidence type="ECO:0000313" key="4">
    <source>
        <dbReference type="Proteomes" id="UP000636110"/>
    </source>
</evidence>